<evidence type="ECO:0008006" key="4">
    <source>
        <dbReference type="Google" id="ProtNLM"/>
    </source>
</evidence>
<protein>
    <recommendedName>
        <fullName evidence="4">Aspartyl-phosphate phosphatase Spo0E family protein</fullName>
    </recommendedName>
</protein>
<dbReference type="Gene3D" id="4.10.280.10">
    <property type="entry name" value="Helix-loop-helix DNA-binding domain"/>
    <property type="match status" value="1"/>
</dbReference>
<dbReference type="PATRIC" id="fig|1637975.4.peg.1181"/>
<dbReference type="EMBL" id="LJIX01000006">
    <property type="protein sequence ID" value="KQL18393.1"/>
    <property type="molecule type" value="Genomic_DNA"/>
</dbReference>
<dbReference type="InterPro" id="IPR037208">
    <property type="entry name" value="Spo0E-like_sf"/>
</dbReference>
<dbReference type="GO" id="GO:0046983">
    <property type="term" value="F:protein dimerization activity"/>
    <property type="evidence" value="ECO:0007669"/>
    <property type="project" value="InterPro"/>
</dbReference>
<reference evidence="2 3" key="1">
    <citation type="submission" date="2015-09" db="EMBL/GenBank/DDBJ databases">
        <title>Genome sequencing project for genomic taxonomy and phylogenomics of Bacillus-like bacteria.</title>
        <authorList>
            <person name="Liu B."/>
            <person name="Wang J."/>
            <person name="Zhu Y."/>
            <person name="Liu G."/>
            <person name="Chen Q."/>
            <person name="Chen Z."/>
            <person name="Lan J."/>
            <person name="Che J."/>
            <person name="Ge C."/>
            <person name="Shi H."/>
            <person name="Pan Z."/>
            <person name="Liu X."/>
        </authorList>
    </citation>
    <scope>NUCLEOTIDE SEQUENCE [LARGE SCALE GENOMIC DNA]</scope>
    <source>
        <strain evidence="2 3">FJAT-18043</strain>
    </source>
</reference>
<dbReference type="InterPro" id="IPR018540">
    <property type="entry name" value="Spo0E-like"/>
</dbReference>
<evidence type="ECO:0000313" key="2">
    <source>
        <dbReference type="EMBL" id="KQL18393.1"/>
    </source>
</evidence>
<accession>A0A0Q3QKE5</accession>
<organism evidence="2 3">
    <name type="scientific">Cytobacillus solani</name>
    <dbReference type="NCBI Taxonomy" id="1637975"/>
    <lineage>
        <taxon>Bacteria</taxon>
        <taxon>Bacillati</taxon>
        <taxon>Bacillota</taxon>
        <taxon>Bacilli</taxon>
        <taxon>Bacillales</taxon>
        <taxon>Bacillaceae</taxon>
        <taxon>Cytobacillus</taxon>
    </lineage>
</organism>
<proteinExistence type="predicted"/>
<dbReference type="GO" id="GO:0043937">
    <property type="term" value="P:regulation of sporulation"/>
    <property type="evidence" value="ECO:0007669"/>
    <property type="project" value="InterPro"/>
</dbReference>
<comment type="caution">
    <text evidence="2">The sequence shown here is derived from an EMBL/GenBank/DDBJ whole genome shotgun (WGS) entry which is preliminary data.</text>
</comment>
<dbReference type="AlphaFoldDB" id="A0A0Q3QKE5"/>
<sequence>MGLLRKAIEEKREQMIASAKIWGINSKITIQYSQELDLLLNIAQNSGNIHSPDKIHISTDPISKSHNIKSAYRKSRRDDDSYMFNTKRN</sequence>
<dbReference type="InterPro" id="IPR036638">
    <property type="entry name" value="HLH_DNA-bd_sf"/>
</dbReference>
<dbReference type="SUPFAM" id="SSF140500">
    <property type="entry name" value="BAS1536-like"/>
    <property type="match status" value="1"/>
</dbReference>
<evidence type="ECO:0000313" key="3">
    <source>
        <dbReference type="Proteomes" id="UP000050996"/>
    </source>
</evidence>
<dbReference type="Pfam" id="PF09388">
    <property type="entry name" value="SpoOE-like"/>
    <property type="match status" value="1"/>
</dbReference>
<dbReference type="Proteomes" id="UP000050996">
    <property type="component" value="Unassembled WGS sequence"/>
</dbReference>
<keyword evidence="3" id="KW-1185">Reference proteome</keyword>
<feature type="region of interest" description="Disordered" evidence="1">
    <location>
        <begin position="54"/>
        <end position="89"/>
    </location>
</feature>
<gene>
    <name evidence="2" type="ORF">AN957_07290</name>
</gene>
<dbReference type="RefSeq" id="WP_056683178.1">
    <property type="nucleotide sequence ID" value="NZ_LJIX01000006.1"/>
</dbReference>
<name>A0A0Q3QKE5_9BACI</name>
<evidence type="ECO:0000256" key="1">
    <source>
        <dbReference type="SAM" id="MobiDB-lite"/>
    </source>
</evidence>